<evidence type="ECO:0000259" key="3">
    <source>
        <dbReference type="Pfam" id="PF03008"/>
    </source>
</evidence>
<dbReference type="Pfam" id="PF01637">
    <property type="entry name" value="ATPase_2"/>
    <property type="match status" value="1"/>
</dbReference>
<dbReference type="Pfam" id="PF03008">
    <property type="entry name" value="DUF234"/>
    <property type="match status" value="1"/>
</dbReference>
<feature type="domain" description="DUF234" evidence="3">
    <location>
        <begin position="312"/>
        <end position="410"/>
    </location>
</feature>
<dbReference type="SUPFAM" id="SSF52980">
    <property type="entry name" value="Restriction endonuclease-like"/>
    <property type="match status" value="1"/>
</dbReference>
<dbReference type="PANTHER" id="PTHR34704">
    <property type="entry name" value="ATPASE"/>
    <property type="match status" value="1"/>
</dbReference>
<keyword evidence="4" id="KW-0067">ATP-binding</keyword>
<dbReference type="GO" id="GO:0005524">
    <property type="term" value="F:ATP binding"/>
    <property type="evidence" value="ECO:0007669"/>
    <property type="project" value="UniProtKB-KW"/>
</dbReference>
<evidence type="ECO:0000259" key="2">
    <source>
        <dbReference type="Pfam" id="PF01637"/>
    </source>
</evidence>
<protein>
    <submittedName>
        <fullName evidence="4">ATP-binding protein</fullName>
    </submittedName>
</protein>
<dbReference type="SUPFAM" id="SSF52540">
    <property type="entry name" value="P-loop containing nucleoside triphosphate hydrolases"/>
    <property type="match status" value="1"/>
</dbReference>
<dbReference type="EMBL" id="JARPYI010000004">
    <property type="protein sequence ID" value="MDT2600073.1"/>
    <property type="molecule type" value="Genomic_DNA"/>
</dbReference>
<evidence type="ECO:0000313" key="4">
    <source>
        <dbReference type="EMBL" id="MDT2600073.1"/>
    </source>
</evidence>
<sequence>MMFLGREKELEALERMYHKKGFQMAIVYGRRRIGKTALLNEFIREKNALYLPAEEVNDSLNLQKFSKLVGEKLGIRGFPTVDDWNNFFSIIKEQFGDEHLVLVIDEYPYAVSANKSLNSILQHVIDYDFKETNIFLILCGSSMSFMENEVLGEKSPLFGRRTGQLKLSPMDYYDSARFYPNVSDEDKIRYYACIGGTPYYLSLIDPELSFAENLRELYFVINGYLLNEGILLMKQEFREPANYNAVLQAIASGSNTLGEIAGFTKLESSLISKYLVTLQELNYIERITPFGSNPLKGKTSQYHITENFIAFWYRYVFSVRAEIERGFGEHYAGLALNDLPDFIGPIFEEVTRQYLRRLNERGQLPFVAKSFGKWWGKDRKGNVQEIDVVVDSITGNELLIGECKWRNSFKANKTVDVLDERAAHFDTYTTYKYLFSKFPVNIGTRPDIVTIAIADYFK</sequence>
<dbReference type="InterPro" id="IPR004256">
    <property type="entry name" value="DUF234"/>
</dbReference>
<dbReference type="RefSeq" id="WP_311823713.1">
    <property type="nucleotide sequence ID" value="NZ_JARPYF010000021.1"/>
</dbReference>
<dbReference type="PANTHER" id="PTHR34704:SF2">
    <property type="entry name" value="ATPASE"/>
    <property type="match status" value="1"/>
</dbReference>
<comment type="caution">
    <text evidence="4">The sequence shown here is derived from an EMBL/GenBank/DDBJ whole genome shotgun (WGS) entry which is preliminary data.</text>
</comment>
<keyword evidence="5" id="KW-1185">Reference proteome</keyword>
<proteinExistence type="predicted"/>
<dbReference type="Proteomes" id="UP001252875">
    <property type="component" value="Unassembled WGS sequence"/>
</dbReference>
<keyword evidence="4" id="KW-0547">Nucleotide-binding</keyword>
<evidence type="ECO:0000256" key="1">
    <source>
        <dbReference type="ARBA" id="ARBA00022801"/>
    </source>
</evidence>
<keyword evidence="1" id="KW-0378">Hydrolase</keyword>
<dbReference type="InterPro" id="IPR011579">
    <property type="entry name" value="ATPase_dom"/>
</dbReference>
<dbReference type="InterPro" id="IPR027417">
    <property type="entry name" value="P-loop_NTPase"/>
</dbReference>
<dbReference type="Gene3D" id="3.40.50.300">
    <property type="entry name" value="P-loop containing nucleotide triphosphate hydrolases"/>
    <property type="match status" value="1"/>
</dbReference>
<gene>
    <name evidence="4" type="ORF">P7D85_09825</name>
</gene>
<organism evidence="4 5">
    <name type="scientific">Enterococcus hulanensis</name>
    <dbReference type="NCBI Taxonomy" id="2559929"/>
    <lineage>
        <taxon>Bacteria</taxon>
        <taxon>Bacillati</taxon>
        <taxon>Bacillota</taxon>
        <taxon>Bacilli</taxon>
        <taxon>Lactobacillales</taxon>
        <taxon>Enterococcaceae</taxon>
        <taxon>Enterococcus</taxon>
    </lineage>
</organism>
<reference evidence="4 5" key="1">
    <citation type="submission" date="2023-03" db="EMBL/GenBank/DDBJ databases">
        <authorList>
            <person name="Shen W."/>
            <person name="Cai J."/>
        </authorList>
    </citation>
    <scope>NUCLEOTIDE SEQUENCE [LARGE SCALE GENOMIC DNA]</scope>
    <source>
        <strain evidence="4 5">D6-4</strain>
    </source>
</reference>
<dbReference type="InterPro" id="IPR036390">
    <property type="entry name" value="WH_DNA-bd_sf"/>
</dbReference>
<dbReference type="InterPro" id="IPR011335">
    <property type="entry name" value="Restrct_endonuc-II-like"/>
</dbReference>
<accession>A0ABU3EYX7</accession>
<feature type="domain" description="ATPase" evidence="2">
    <location>
        <begin position="3"/>
        <end position="202"/>
    </location>
</feature>
<evidence type="ECO:0000313" key="5">
    <source>
        <dbReference type="Proteomes" id="UP001252875"/>
    </source>
</evidence>
<name>A0ABU3EYX7_9ENTE</name>
<dbReference type="SUPFAM" id="SSF46785">
    <property type="entry name" value="Winged helix' DNA-binding domain"/>
    <property type="match status" value="1"/>
</dbReference>